<proteinExistence type="predicted"/>
<dbReference type="OrthoDB" id="3646213at2759"/>
<sequence length="125" mass="13603">MSTTTGRTSVVISPRSALLKAYAHNIRAGGQIANQLTEEIAQIGEAAFEDWYEDLEDWLENNPDEQGAPTMKLVGAWAAFKRAAEDDEKAKETAESIWETGNRLVGGWVDSVEAWVKANPGLAPA</sequence>
<dbReference type="EMBL" id="PNEN01000515">
    <property type="protein sequence ID" value="PPJ56575.1"/>
    <property type="molecule type" value="Genomic_DNA"/>
</dbReference>
<gene>
    <name evidence="1" type="ORF">CBER1_01845</name>
</gene>
<accession>A0A2S6CA32</accession>
<dbReference type="Proteomes" id="UP000237631">
    <property type="component" value="Unassembled WGS sequence"/>
</dbReference>
<evidence type="ECO:0000313" key="1">
    <source>
        <dbReference type="EMBL" id="PPJ56575.1"/>
    </source>
</evidence>
<organism evidence="1 2">
    <name type="scientific">Cercospora berteroae</name>
    <dbReference type="NCBI Taxonomy" id="357750"/>
    <lineage>
        <taxon>Eukaryota</taxon>
        <taxon>Fungi</taxon>
        <taxon>Dikarya</taxon>
        <taxon>Ascomycota</taxon>
        <taxon>Pezizomycotina</taxon>
        <taxon>Dothideomycetes</taxon>
        <taxon>Dothideomycetidae</taxon>
        <taxon>Mycosphaerellales</taxon>
        <taxon>Mycosphaerellaceae</taxon>
        <taxon>Cercospora</taxon>
    </lineage>
</organism>
<dbReference type="AlphaFoldDB" id="A0A2S6CA32"/>
<name>A0A2S6CA32_9PEZI</name>
<protein>
    <submittedName>
        <fullName evidence="1">Uncharacterized protein</fullName>
    </submittedName>
</protein>
<evidence type="ECO:0000313" key="2">
    <source>
        <dbReference type="Proteomes" id="UP000237631"/>
    </source>
</evidence>
<keyword evidence="2" id="KW-1185">Reference proteome</keyword>
<comment type="caution">
    <text evidence="1">The sequence shown here is derived from an EMBL/GenBank/DDBJ whole genome shotgun (WGS) entry which is preliminary data.</text>
</comment>
<reference evidence="2" key="1">
    <citation type="journal article" date="2017" name="bioRxiv">
        <title>Conservation of a gene cluster reveals novel cercosporin biosynthetic mechanisms and extends production to the genus Colletotrichum.</title>
        <authorList>
            <person name="de Jonge R."/>
            <person name="Ebert M.K."/>
            <person name="Huitt-Roehl C.R."/>
            <person name="Pal P."/>
            <person name="Suttle J.C."/>
            <person name="Spanner R.E."/>
            <person name="Neubauer J.D."/>
            <person name="Jurick W.M.II."/>
            <person name="Stott K.A."/>
            <person name="Secor G.A."/>
            <person name="Thomma B.P.H.J."/>
            <person name="Van de Peer Y."/>
            <person name="Townsend C.A."/>
            <person name="Bolton M.D."/>
        </authorList>
    </citation>
    <scope>NUCLEOTIDE SEQUENCE [LARGE SCALE GENOMIC DNA]</scope>
    <source>
        <strain evidence="2">CBS538.71</strain>
    </source>
</reference>